<gene>
    <name evidence="2" type="ORF">GALMADRAFT_213137</name>
</gene>
<organism evidence="2 3">
    <name type="scientific">Galerina marginata (strain CBS 339.88)</name>
    <dbReference type="NCBI Taxonomy" id="685588"/>
    <lineage>
        <taxon>Eukaryota</taxon>
        <taxon>Fungi</taxon>
        <taxon>Dikarya</taxon>
        <taxon>Basidiomycota</taxon>
        <taxon>Agaricomycotina</taxon>
        <taxon>Agaricomycetes</taxon>
        <taxon>Agaricomycetidae</taxon>
        <taxon>Agaricales</taxon>
        <taxon>Agaricineae</taxon>
        <taxon>Strophariaceae</taxon>
        <taxon>Galerina</taxon>
    </lineage>
</organism>
<keyword evidence="3" id="KW-1185">Reference proteome</keyword>
<dbReference type="EMBL" id="KL142388">
    <property type="protein sequence ID" value="KDR72609.1"/>
    <property type="molecule type" value="Genomic_DNA"/>
</dbReference>
<evidence type="ECO:0000256" key="1">
    <source>
        <dbReference type="SAM" id="MobiDB-lite"/>
    </source>
</evidence>
<reference evidence="3" key="1">
    <citation type="journal article" date="2014" name="Proc. Natl. Acad. Sci. U.S.A.">
        <title>Extensive sampling of basidiomycete genomes demonstrates inadequacy of the white-rot/brown-rot paradigm for wood decay fungi.</title>
        <authorList>
            <person name="Riley R."/>
            <person name="Salamov A.A."/>
            <person name="Brown D.W."/>
            <person name="Nagy L.G."/>
            <person name="Floudas D."/>
            <person name="Held B.W."/>
            <person name="Levasseur A."/>
            <person name="Lombard V."/>
            <person name="Morin E."/>
            <person name="Otillar R."/>
            <person name="Lindquist E.A."/>
            <person name="Sun H."/>
            <person name="LaButti K.M."/>
            <person name="Schmutz J."/>
            <person name="Jabbour D."/>
            <person name="Luo H."/>
            <person name="Baker S.E."/>
            <person name="Pisabarro A.G."/>
            <person name="Walton J.D."/>
            <person name="Blanchette R.A."/>
            <person name="Henrissat B."/>
            <person name="Martin F."/>
            <person name="Cullen D."/>
            <person name="Hibbett D.S."/>
            <person name="Grigoriev I.V."/>
        </authorList>
    </citation>
    <scope>NUCLEOTIDE SEQUENCE [LARGE SCALE GENOMIC DNA]</scope>
    <source>
        <strain evidence="3">CBS 339.88</strain>
    </source>
</reference>
<protein>
    <submittedName>
        <fullName evidence="2">Uncharacterized protein</fullName>
    </submittedName>
</protein>
<feature type="region of interest" description="Disordered" evidence="1">
    <location>
        <begin position="135"/>
        <end position="160"/>
    </location>
</feature>
<dbReference type="HOGENOM" id="CLU_1482079_0_0_1"/>
<accession>A0A067SY39</accession>
<sequence length="182" mass="19891">MVMTAFGDKYHQEGTDMCTALYTPLKVKCDPKKSASSFKTLSRTGHAKRLYMGIMGETIVEVREATTKHASDSAFHIQQRSGSNGCVSRQGEFQGVLKTIGVSGNVVDKFRADDGTLEAKSHKVPFIDAKLTRKGGVLENGTSNPGSPMASRPNDQSREMGDDVLTVIDFVIHPDRERLAQK</sequence>
<evidence type="ECO:0000313" key="2">
    <source>
        <dbReference type="EMBL" id="KDR72609.1"/>
    </source>
</evidence>
<name>A0A067SY39_GALM3</name>
<dbReference type="Proteomes" id="UP000027222">
    <property type="component" value="Unassembled WGS sequence"/>
</dbReference>
<proteinExistence type="predicted"/>
<dbReference type="AlphaFoldDB" id="A0A067SY39"/>
<evidence type="ECO:0000313" key="3">
    <source>
        <dbReference type="Proteomes" id="UP000027222"/>
    </source>
</evidence>